<dbReference type="Pfam" id="PF01370">
    <property type="entry name" value="Epimerase"/>
    <property type="match status" value="1"/>
</dbReference>
<dbReference type="InterPro" id="IPR005886">
    <property type="entry name" value="UDP_G4E"/>
</dbReference>
<dbReference type="Gene3D" id="3.40.50.720">
    <property type="entry name" value="NAD(P)-binding Rossmann-like Domain"/>
    <property type="match status" value="1"/>
</dbReference>
<reference evidence="14" key="1">
    <citation type="journal article" date="2019" name="Int. J. Syst. Evol. Microbiol.">
        <title>The Global Catalogue of Microorganisms (GCM) 10K type strain sequencing project: providing services to taxonomists for standard genome sequencing and annotation.</title>
        <authorList>
            <consortium name="The Broad Institute Genomics Platform"/>
            <consortium name="The Broad Institute Genome Sequencing Center for Infectious Disease"/>
            <person name="Wu L."/>
            <person name="Ma J."/>
        </authorList>
    </citation>
    <scope>NUCLEOTIDE SEQUENCE [LARGE SCALE GENOMIC DNA]</scope>
    <source>
        <strain evidence="14">CCUG 54522</strain>
    </source>
</reference>
<evidence type="ECO:0000256" key="10">
    <source>
        <dbReference type="ARBA" id="ARBA00031367"/>
    </source>
</evidence>
<comment type="pathway">
    <text evidence="3">Carbohydrate metabolism; galactose metabolism.</text>
</comment>
<evidence type="ECO:0000313" key="14">
    <source>
        <dbReference type="Proteomes" id="UP001596135"/>
    </source>
</evidence>
<gene>
    <name evidence="13" type="primary">galE</name>
    <name evidence="13" type="ORF">ACFPYL_19875</name>
</gene>
<protein>
    <recommendedName>
        <fullName evidence="6">UDP-glucose 4-epimerase</fullName>
        <ecNumber evidence="5">5.1.3.2</ecNumber>
    </recommendedName>
    <alternativeName>
        <fullName evidence="11">Galactowaldenase</fullName>
    </alternativeName>
    <alternativeName>
        <fullName evidence="10">UDP-galactose 4-epimerase</fullName>
    </alternativeName>
</protein>
<dbReference type="EC" id="5.1.3.2" evidence="5"/>
<keyword evidence="14" id="KW-1185">Reference proteome</keyword>
<evidence type="ECO:0000256" key="4">
    <source>
        <dbReference type="ARBA" id="ARBA00007637"/>
    </source>
</evidence>
<accession>A0ABW1LPI4</accession>
<evidence type="ECO:0000256" key="9">
    <source>
        <dbReference type="ARBA" id="ARBA00023277"/>
    </source>
</evidence>
<dbReference type="EMBL" id="JBHSRJ010000009">
    <property type="protein sequence ID" value="MFC6045354.1"/>
    <property type="molecule type" value="Genomic_DNA"/>
</dbReference>
<evidence type="ECO:0000256" key="11">
    <source>
        <dbReference type="ARBA" id="ARBA00033067"/>
    </source>
</evidence>
<comment type="catalytic activity">
    <reaction evidence="1">
        <text>UDP-alpha-D-glucose = UDP-alpha-D-galactose</text>
        <dbReference type="Rhea" id="RHEA:22168"/>
        <dbReference type="ChEBI" id="CHEBI:58885"/>
        <dbReference type="ChEBI" id="CHEBI:66914"/>
        <dbReference type="EC" id="5.1.3.2"/>
    </reaction>
</comment>
<name>A0ABW1LPI4_9ACTN</name>
<proteinExistence type="inferred from homology"/>
<evidence type="ECO:0000256" key="8">
    <source>
        <dbReference type="ARBA" id="ARBA00023235"/>
    </source>
</evidence>
<keyword evidence="9" id="KW-0119">Carbohydrate metabolism</keyword>
<dbReference type="RefSeq" id="WP_379158413.1">
    <property type="nucleotide sequence ID" value="NZ_JBHSRJ010000009.1"/>
</dbReference>
<keyword evidence="8 13" id="KW-0413">Isomerase</keyword>
<dbReference type="Gene3D" id="3.90.25.10">
    <property type="entry name" value="UDP-galactose 4-epimerase, domain 1"/>
    <property type="match status" value="1"/>
</dbReference>
<evidence type="ECO:0000256" key="6">
    <source>
        <dbReference type="ARBA" id="ARBA00018569"/>
    </source>
</evidence>
<comment type="caution">
    <text evidence="13">The sequence shown here is derived from an EMBL/GenBank/DDBJ whole genome shotgun (WGS) entry which is preliminary data.</text>
</comment>
<dbReference type="PANTHER" id="PTHR43725">
    <property type="entry name" value="UDP-GLUCOSE 4-EPIMERASE"/>
    <property type="match status" value="1"/>
</dbReference>
<dbReference type="Proteomes" id="UP001596135">
    <property type="component" value="Unassembled WGS sequence"/>
</dbReference>
<organism evidence="13 14">
    <name type="scientific">Nocardioides hankookensis</name>
    <dbReference type="NCBI Taxonomy" id="443157"/>
    <lineage>
        <taxon>Bacteria</taxon>
        <taxon>Bacillati</taxon>
        <taxon>Actinomycetota</taxon>
        <taxon>Actinomycetes</taxon>
        <taxon>Propionibacteriales</taxon>
        <taxon>Nocardioidaceae</taxon>
        <taxon>Nocardioides</taxon>
    </lineage>
</organism>
<evidence type="ECO:0000256" key="1">
    <source>
        <dbReference type="ARBA" id="ARBA00000083"/>
    </source>
</evidence>
<evidence type="ECO:0000256" key="3">
    <source>
        <dbReference type="ARBA" id="ARBA00004947"/>
    </source>
</evidence>
<evidence type="ECO:0000256" key="5">
    <source>
        <dbReference type="ARBA" id="ARBA00013189"/>
    </source>
</evidence>
<evidence type="ECO:0000313" key="13">
    <source>
        <dbReference type="EMBL" id="MFC6045354.1"/>
    </source>
</evidence>
<feature type="domain" description="NAD-dependent epimerase/dehydratase" evidence="12">
    <location>
        <begin position="3"/>
        <end position="241"/>
    </location>
</feature>
<dbReference type="InterPro" id="IPR036291">
    <property type="entry name" value="NAD(P)-bd_dom_sf"/>
</dbReference>
<comment type="cofactor">
    <cofactor evidence="2">
        <name>NAD(+)</name>
        <dbReference type="ChEBI" id="CHEBI:57540"/>
    </cofactor>
</comment>
<sequence length="325" mass="35120">MTVLVTGGAGYIGSHVVRELRDRSSIVVVDDLSTGRRDRVRPDELVVLDLADQTAPELLHEVMVERGVDAVIHLAARKQVAESVRRPAWYYTQNVGGLAHVLTAMELAGVGRLVFSSSAAVYGDVEGDRGPVREDDPCHPVSPYGQTKLVGEWLCRAAEDAWGLRWSALRYFNVAGAATSDLGDPGVTNLIPMVLDAVTSGRRPRIFGADYDTPDGTCVRDYVHVQDLARAHLAALDHLGSSAYDSSPHREFNVGTGRGSSVSEVVTEVARATSRKADPEVVARRPGDPAVVVADPTRIRADLGWAAERDLADMTGSAWRSWRSS</sequence>
<dbReference type="SUPFAM" id="SSF51735">
    <property type="entry name" value="NAD(P)-binding Rossmann-fold domains"/>
    <property type="match status" value="1"/>
</dbReference>
<dbReference type="PANTHER" id="PTHR43725:SF53">
    <property type="entry name" value="UDP-ARABINOSE 4-EPIMERASE 1"/>
    <property type="match status" value="1"/>
</dbReference>
<dbReference type="NCBIfam" id="TIGR01179">
    <property type="entry name" value="galE"/>
    <property type="match status" value="1"/>
</dbReference>
<evidence type="ECO:0000256" key="7">
    <source>
        <dbReference type="ARBA" id="ARBA00023027"/>
    </source>
</evidence>
<dbReference type="InterPro" id="IPR001509">
    <property type="entry name" value="Epimerase_deHydtase"/>
</dbReference>
<keyword evidence="7" id="KW-0520">NAD</keyword>
<dbReference type="GO" id="GO:0003978">
    <property type="term" value="F:UDP-glucose 4-epimerase activity"/>
    <property type="evidence" value="ECO:0007669"/>
    <property type="project" value="UniProtKB-EC"/>
</dbReference>
<comment type="similarity">
    <text evidence="4">Belongs to the NAD(P)-dependent epimerase/dehydratase family.</text>
</comment>
<evidence type="ECO:0000259" key="12">
    <source>
        <dbReference type="Pfam" id="PF01370"/>
    </source>
</evidence>
<evidence type="ECO:0000256" key="2">
    <source>
        <dbReference type="ARBA" id="ARBA00001911"/>
    </source>
</evidence>